<accession>A0A081NA99</accession>
<dbReference type="EMBL" id="JOKG01000001">
    <property type="protein sequence ID" value="KEQ15372.1"/>
    <property type="molecule type" value="Genomic_DNA"/>
</dbReference>
<comment type="caution">
    <text evidence="1">The sequence shown here is derived from an EMBL/GenBank/DDBJ whole genome shotgun (WGS) entry which is preliminary data.</text>
</comment>
<sequence>MGGLSVSDCFKYVISGVSPSDTQSMVIHLYYTHYVPENLLFDKVNESFLKRARASSDSAFLMRESIWRVMLESGQIESGRLAHFWTVFVRWLSCCGTYGICITTESDQQQEQPAYGKCSKIGT</sequence>
<keyword evidence="2" id="KW-1185">Reference proteome</keyword>
<evidence type="ECO:0000313" key="1">
    <source>
        <dbReference type="EMBL" id="KEQ15372.1"/>
    </source>
</evidence>
<dbReference type="AlphaFoldDB" id="A0A081NA99"/>
<gene>
    <name evidence="1" type="ORF">GZ77_01605</name>
</gene>
<protein>
    <submittedName>
        <fullName evidence="1">Uncharacterized protein</fullName>
    </submittedName>
</protein>
<evidence type="ECO:0000313" key="2">
    <source>
        <dbReference type="Proteomes" id="UP000028006"/>
    </source>
</evidence>
<proteinExistence type="predicted"/>
<reference evidence="1 2" key="1">
    <citation type="submission" date="2014-06" db="EMBL/GenBank/DDBJ databases">
        <title>Whole Genome Sequences of Three Symbiotic Endozoicomonas Bacteria.</title>
        <authorList>
            <person name="Neave M.J."/>
            <person name="Apprill A."/>
            <person name="Voolstra C.R."/>
        </authorList>
    </citation>
    <scope>NUCLEOTIDE SEQUENCE [LARGE SCALE GENOMIC DNA]</scope>
    <source>
        <strain evidence="1 2">LMG 24815</strain>
    </source>
</reference>
<organism evidence="1 2">
    <name type="scientific">Endozoicomonas montiporae</name>
    <dbReference type="NCBI Taxonomy" id="1027273"/>
    <lineage>
        <taxon>Bacteria</taxon>
        <taxon>Pseudomonadati</taxon>
        <taxon>Pseudomonadota</taxon>
        <taxon>Gammaproteobacteria</taxon>
        <taxon>Oceanospirillales</taxon>
        <taxon>Endozoicomonadaceae</taxon>
        <taxon>Endozoicomonas</taxon>
    </lineage>
</organism>
<dbReference type="Proteomes" id="UP000028006">
    <property type="component" value="Unassembled WGS sequence"/>
</dbReference>
<name>A0A081NA99_9GAMM</name>